<keyword evidence="2" id="KW-1185">Reference proteome</keyword>
<proteinExistence type="predicted"/>
<name>A0ABS3XJ78_9ACTN</name>
<gene>
    <name evidence="1" type="ORF">ITI46_28015</name>
</gene>
<organism evidence="1 2">
    <name type="scientific">Streptomyces oryzae</name>
    <dbReference type="NCBI Taxonomy" id="1434886"/>
    <lineage>
        <taxon>Bacteria</taxon>
        <taxon>Bacillati</taxon>
        <taxon>Actinomycetota</taxon>
        <taxon>Actinomycetes</taxon>
        <taxon>Kitasatosporales</taxon>
        <taxon>Streptomycetaceae</taxon>
        <taxon>Streptomyces</taxon>
    </lineage>
</organism>
<evidence type="ECO:0000313" key="1">
    <source>
        <dbReference type="EMBL" id="MBO8195465.1"/>
    </source>
</evidence>
<dbReference type="EMBL" id="JADKMA010000192">
    <property type="protein sequence ID" value="MBO8195465.1"/>
    <property type="molecule type" value="Genomic_DNA"/>
</dbReference>
<reference evidence="1 2" key="1">
    <citation type="submission" date="2020-11" db="EMBL/GenBank/DDBJ databases">
        <title>Streptomyces spirodelae sp. nov., isolated from duckweed.</title>
        <authorList>
            <person name="Saimee Y."/>
            <person name="Duangmal K."/>
        </authorList>
    </citation>
    <scope>NUCLEOTIDE SEQUENCE [LARGE SCALE GENOMIC DNA]</scope>
    <source>
        <strain evidence="1 2">S16-07</strain>
    </source>
</reference>
<sequence>MPTVALMWEAKAAPDRAPDLLAWARAQTLPPSGIPCERREHFTAPGDRVLVIT</sequence>
<accession>A0ABS3XJ78</accession>
<protein>
    <submittedName>
        <fullName evidence="1">Uncharacterized protein</fullName>
    </submittedName>
</protein>
<dbReference type="Proteomes" id="UP001519064">
    <property type="component" value="Unassembled WGS sequence"/>
</dbReference>
<comment type="caution">
    <text evidence="1">The sequence shown here is derived from an EMBL/GenBank/DDBJ whole genome shotgun (WGS) entry which is preliminary data.</text>
</comment>
<feature type="non-terminal residue" evidence="1">
    <location>
        <position position="53"/>
    </location>
</feature>
<evidence type="ECO:0000313" key="2">
    <source>
        <dbReference type="Proteomes" id="UP001519064"/>
    </source>
</evidence>